<dbReference type="InParanoid" id="A0A2V0PKY8"/>
<keyword evidence="3 6" id="KW-0812">Transmembrane</keyword>
<keyword evidence="8" id="KW-1133">Transmembrane helix</keyword>
<dbReference type="SUPFAM" id="SSF103506">
    <property type="entry name" value="Mitochondrial carrier"/>
    <property type="match status" value="1"/>
</dbReference>
<feature type="repeat" description="Solcar" evidence="6">
    <location>
        <begin position="329"/>
        <end position="415"/>
    </location>
</feature>
<dbReference type="OrthoDB" id="270584at2759"/>
<feature type="transmembrane region" description="Helical" evidence="8">
    <location>
        <begin position="488"/>
        <end position="509"/>
    </location>
</feature>
<dbReference type="InterPro" id="IPR018108">
    <property type="entry name" value="MCP_transmembrane"/>
</dbReference>
<keyword evidence="5 6" id="KW-0472">Membrane</keyword>
<keyword evidence="4" id="KW-0677">Repeat</keyword>
<feature type="region of interest" description="Disordered" evidence="7">
    <location>
        <begin position="62"/>
        <end position="87"/>
    </location>
</feature>
<gene>
    <name evidence="9" type="ORF">Rsub_13205</name>
</gene>
<evidence type="ECO:0000256" key="8">
    <source>
        <dbReference type="SAM" id="Phobius"/>
    </source>
</evidence>
<dbReference type="Proteomes" id="UP000247498">
    <property type="component" value="Unassembled WGS sequence"/>
</dbReference>
<evidence type="ECO:0000313" key="10">
    <source>
        <dbReference type="Proteomes" id="UP000247498"/>
    </source>
</evidence>
<dbReference type="Gene3D" id="1.50.40.10">
    <property type="entry name" value="Mitochondrial carrier domain"/>
    <property type="match status" value="2"/>
</dbReference>
<proteinExistence type="predicted"/>
<dbReference type="GO" id="GO:0055085">
    <property type="term" value="P:transmembrane transport"/>
    <property type="evidence" value="ECO:0007669"/>
    <property type="project" value="InterPro"/>
</dbReference>
<evidence type="ECO:0000313" key="9">
    <source>
        <dbReference type="EMBL" id="GBG00459.1"/>
    </source>
</evidence>
<feature type="compositionally biased region" description="Basic residues" evidence="7">
    <location>
        <begin position="441"/>
        <end position="452"/>
    </location>
</feature>
<feature type="transmembrane region" description="Helical" evidence="8">
    <location>
        <begin position="386"/>
        <end position="409"/>
    </location>
</feature>
<feature type="repeat" description="Solcar" evidence="6">
    <location>
        <begin position="238"/>
        <end position="321"/>
    </location>
</feature>
<evidence type="ECO:0000256" key="2">
    <source>
        <dbReference type="ARBA" id="ARBA00022448"/>
    </source>
</evidence>
<keyword evidence="2" id="KW-0813">Transport</keyword>
<evidence type="ECO:0008006" key="11">
    <source>
        <dbReference type="Google" id="ProtNLM"/>
    </source>
</evidence>
<dbReference type="GO" id="GO:0016020">
    <property type="term" value="C:membrane"/>
    <property type="evidence" value="ECO:0007669"/>
    <property type="project" value="UniProtKB-SubCell"/>
</dbReference>
<feature type="region of interest" description="Disordered" evidence="7">
    <location>
        <begin position="428"/>
        <end position="483"/>
    </location>
</feature>
<evidence type="ECO:0000256" key="5">
    <source>
        <dbReference type="ARBA" id="ARBA00023136"/>
    </source>
</evidence>
<evidence type="ECO:0000256" key="4">
    <source>
        <dbReference type="ARBA" id="ARBA00022737"/>
    </source>
</evidence>
<keyword evidence="10" id="KW-1185">Reference proteome</keyword>
<dbReference type="PRINTS" id="PR00926">
    <property type="entry name" value="MITOCARRIER"/>
</dbReference>
<dbReference type="PROSITE" id="PS50920">
    <property type="entry name" value="SOLCAR"/>
    <property type="match status" value="3"/>
</dbReference>
<dbReference type="EMBL" id="BDRX01000228">
    <property type="protein sequence ID" value="GBG00459.1"/>
    <property type="molecule type" value="Genomic_DNA"/>
</dbReference>
<accession>A0A2V0PKY8</accession>
<dbReference type="InterPro" id="IPR023395">
    <property type="entry name" value="MCP_dom_sf"/>
</dbReference>
<feature type="repeat" description="Solcar" evidence="6">
    <location>
        <begin position="486"/>
        <end position="609"/>
    </location>
</feature>
<organism evidence="9 10">
    <name type="scientific">Raphidocelis subcapitata</name>
    <dbReference type="NCBI Taxonomy" id="307507"/>
    <lineage>
        <taxon>Eukaryota</taxon>
        <taxon>Viridiplantae</taxon>
        <taxon>Chlorophyta</taxon>
        <taxon>core chlorophytes</taxon>
        <taxon>Chlorophyceae</taxon>
        <taxon>CS clade</taxon>
        <taxon>Sphaeropleales</taxon>
        <taxon>Selenastraceae</taxon>
        <taxon>Raphidocelis</taxon>
    </lineage>
</organism>
<evidence type="ECO:0000256" key="6">
    <source>
        <dbReference type="PROSITE-ProRule" id="PRU00282"/>
    </source>
</evidence>
<dbReference type="FunCoup" id="A0A2V0PKY8">
    <property type="interactions" value="350"/>
</dbReference>
<dbReference type="PANTHER" id="PTHR24089">
    <property type="entry name" value="SOLUTE CARRIER FAMILY 25"/>
    <property type="match status" value="1"/>
</dbReference>
<feature type="transmembrane region" description="Helical" evidence="8">
    <location>
        <begin position="333"/>
        <end position="352"/>
    </location>
</feature>
<evidence type="ECO:0000256" key="7">
    <source>
        <dbReference type="SAM" id="MobiDB-lite"/>
    </source>
</evidence>
<evidence type="ECO:0000256" key="3">
    <source>
        <dbReference type="ARBA" id="ARBA00022692"/>
    </source>
</evidence>
<dbReference type="STRING" id="307507.A0A2V0PKY8"/>
<dbReference type="Pfam" id="PF00153">
    <property type="entry name" value="Mito_carr"/>
    <property type="match status" value="3"/>
</dbReference>
<comment type="caution">
    <text evidence="9">The sequence shown here is derived from an EMBL/GenBank/DDBJ whole genome shotgun (WGS) entry which is preliminary data.</text>
</comment>
<reference evidence="9 10" key="1">
    <citation type="journal article" date="2018" name="Sci. Rep.">
        <title>Raphidocelis subcapitata (=Pseudokirchneriella subcapitata) provides an insight into genome evolution and environmental adaptations in the Sphaeropleales.</title>
        <authorList>
            <person name="Suzuki S."/>
            <person name="Yamaguchi H."/>
            <person name="Nakajima N."/>
            <person name="Kawachi M."/>
        </authorList>
    </citation>
    <scope>NUCLEOTIDE SEQUENCE [LARGE SCALE GENOMIC DNA]</scope>
    <source>
        <strain evidence="9 10">NIES-35</strain>
    </source>
</reference>
<dbReference type="AlphaFoldDB" id="A0A2V0PKY8"/>
<dbReference type="InterPro" id="IPR002067">
    <property type="entry name" value="MCP"/>
</dbReference>
<comment type="subcellular location">
    <subcellularLocation>
        <location evidence="1">Membrane</location>
        <topology evidence="1">Multi-pass membrane protein</topology>
    </subcellularLocation>
</comment>
<feature type="compositionally biased region" description="Basic and acidic residues" evidence="7">
    <location>
        <begin position="428"/>
        <end position="440"/>
    </location>
</feature>
<feature type="region of interest" description="Disordered" evidence="7">
    <location>
        <begin position="132"/>
        <end position="203"/>
    </location>
</feature>
<name>A0A2V0PKY8_9CHLO</name>
<sequence length="614" mass="64622">MSGARESFVVARGCYVLAAGDAAVAAAPLRCRAAAARAAACPAAGALSWRLGERSRWGPPSLLAAGPCRAPAPNGGPQQRQRERASAAACPLAAASLTISGGGALLSGDGGGACGGRRWWQHLAALPPWRRRQQPQLDQPQQGGKPQRANEEPPRHPRRRRRREGEPQQDQQQQQNLKQQHCQHPERQNRGRPPPGPAAAASLAGAAASAAAAAALPLDAVASALSPEALRGVLHDCLENGKLLVAGAMSAVVSRTAVAPLERVKMDQLLRSSSHSALETALRVYNREGLPGFWKGNALNVARTAPFKALNFFSFDMYSRALAEHLGHDVGSLRFLAGAAAGITATVVCFPLDTLRTRMMAPGAHHRYGGPVATLRGIVRHEGFGALYAGCVPAVIGMAPAGAVFYGVYDALKTRHLTRRAEAEAARRAAEEAEADEGRRRTQARQQRGRGARRQERERESERERERERERPKLPQAPAHAPPNELPAAFTLLYGAIAGACAEVCVYPLEVLRRRMQLQSAPGAAAGGAAGLSALLRAHSPGAGGAAPAAAVAWGAHSNAAWGRIAAAAAAIWKEGGAAGFYAGLRPSLLQVLPSAALSYWVYESVKHALGAPM</sequence>
<evidence type="ECO:0000256" key="1">
    <source>
        <dbReference type="ARBA" id="ARBA00004141"/>
    </source>
</evidence>
<feature type="compositionally biased region" description="Basic and acidic residues" evidence="7">
    <location>
        <begin position="453"/>
        <end position="473"/>
    </location>
</feature>
<protein>
    <recommendedName>
        <fullName evidence="11">Mitochondrial carrier protein</fullName>
    </recommendedName>
</protein>
<feature type="compositionally biased region" description="Low complexity" evidence="7">
    <location>
        <begin position="134"/>
        <end position="147"/>
    </location>
</feature>